<name>A0A8C6SBU2_9GOBI</name>
<dbReference type="InterPro" id="IPR001810">
    <property type="entry name" value="F-box_dom"/>
</dbReference>
<dbReference type="PROSITE" id="PS50181">
    <property type="entry name" value="FBOX"/>
    <property type="match status" value="1"/>
</dbReference>
<reference evidence="3" key="1">
    <citation type="submission" date="2025-08" db="UniProtKB">
        <authorList>
            <consortium name="Ensembl"/>
        </authorList>
    </citation>
    <scope>IDENTIFICATION</scope>
</reference>
<proteinExistence type="predicted"/>
<dbReference type="AlphaFoldDB" id="A0A8C6SBU2"/>
<feature type="domain" description="F-box" evidence="2">
    <location>
        <begin position="39"/>
        <end position="88"/>
    </location>
</feature>
<evidence type="ECO:0000313" key="4">
    <source>
        <dbReference type="Proteomes" id="UP000694523"/>
    </source>
</evidence>
<reference evidence="3" key="2">
    <citation type="submission" date="2025-09" db="UniProtKB">
        <authorList>
            <consortium name="Ensembl"/>
        </authorList>
    </citation>
    <scope>IDENTIFICATION</scope>
</reference>
<dbReference type="Proteomes" id="UP000694523">
    <property type="component" value="Unplaced"/>
</dbReference>
<keyword evidence="4" id="KW-1185">Reference proteome</keyword>
<dbReference type="InterPro" id="IPR056622">
    <property type="entry name" value="ARM_FBXO47"/>
</dbReference>
<protein>
    <recommendedName>
        <fullName evidence="2">F-box domain-containing protein</fullName>
    </recommendedName>
</protein>
<dbReference type="InterPro" id="IPR038946">
    <property type="entry name" value="FBXO47"/>
</dbReference>
<dbReference type="SUPFAM" id="SSF81383">
    <property type="entry name" value="F-box domain"/>
    <property type="match status" value="1"/>
</dbReference>
<dbReference type="PANTHER" id="PTHR34098:SF1">
    <property type="entry name" value="F-BOX ONLY PROTEIN 47"/>
    <property type="match status" value="1"/>
</dbReference>
<feature type="region of interest" description="Disordered" evidence="1">
    <location>
        <begin position="1"/>
        <end position="38"/>
    </location>
</feature>
<dbReference type="Ensembl" id="ENSNMLT00000003525.1">
    <property type="protein sequence ID" value="ENSNMLP00000003070.1"/>
    <property type="gene ID" value="ENSNMLG00000002237.1"/>
</dbReference>
<evidence type="ECO:0000256" key="1">
    <source>
        <dbReference type="SAM" id="MobiDB-lite"/>
    </source>
</evidence>
<accession>A0A8C6SBU2</accession>
<dbReference type="PANTHER" id="PTHR34098">
    <property type="entry name" value="F-BOX ONLY PROTEIN 47"/>
    <property type="match status" value="1"/>
</dbReference>
<evidence type="ECO:0000259" key="2">
    <source>
        <dbReference type="PROSITE" id="PS50181"/>
    </source>
</evidence>
<dbReference type="InterPro" id="IPR036047">
    <property type="entry name" value="F-box-like_dom_sf"/>
</dbReference>
<sequence>MSEVLAEPQVQPVREAPCPGQEDADTQPAPEPRPGGSAESFFHRLPSEVLDMILGKLSVLELSLFSMTSKEITHFVVDYVSTQKWRNKMITQSFHHTCFQEQQATITHYRALGLLFKRCTLLLPTKERLKFIFSRFLQIPCFMLDHCFVQDCVGFASFGGILQTLIAGWDELECHRVFSFLCDATNILPKMEAVVSSKPGVPCFQELEIRLFCRRVLLDPWSNRLECQFWLIELLKPWPMVSQAHLLLILYGPLLPEGTVGWQDLVERALPHGSLWDLARALLLLFSKLEVKGWTADSILAILEELTVIPQPWHLENVARLLVLCGSHLCYTFLASKALNGRLVEVSKLIVYIILVCEKDGYHMNWAVKLVQQVCKVFNSDPEKFLFLQNLENMFAETTREFFEISVGGNAVDDREIFQTLCILLDSSARFHAKFLHMFLKKMKCDRSIQCECEYGFIVLS</sequence>
<dbReference type="Pfam" id="PF24467">
    <property type="entry name" value="ARM_FBXO47"/>
    <property type="match status" value="1"/>
</dbReference>
<organism evidence="3 4">
    <name type="scientific">Neogobius melanostomus</name>
    <name type="common">round goby</name>
    <dbReference type="NCBI Taxonomy" id="47308"/>
    <lineage>
        <taxon>Eukaryota</taxon>
        <taxon>Metazoa</taxon>
        <taxon>Chordata</taxon>
        <taxon>Craniata</taxon>
        <taxon>Vertebrata</taxon>
        <taxon>Euteleostomi</taxon>
        <taxon>Actinopterygii</taxon>
        <taxon>Neopterygii</taxon>
        <taxon>Teleostei</taxon>
        <taxon>Neoteleostei</taxon>
        <taxon>Acanthomorphata</taxon>
        <taxon>Gobiaria</taxon>
        <taxon>Gobiiformes</taxon>
        <taxon>Gobioidei</taxon>
        <taxon>Gobiidae</taxon>
        <taxon>Benthophilinae</taxon>
        <taxon>Neogobiini</taxon>
        <taxon>Neogobius</taxon>
    </lineage>
</organism>
<evidence type="ECO:0000313" key="3">
    <source>
        <dbReference type="Ensembl" id="ENSNMLP00000003070.1"/>
    </source>
</evidence>